<evidence type="ECO:0000256" key="1">
    <source>
        <dbReference type="ARBA" id="ARBA00004115"/>
    </source>
</evidence>
<feature type="chain" id="PRO_5041972237" description="ER membrane protein complex subunit 10" evidence="10">
    <location>
        <begin position="27"/>
        <end position="255"/>
    </location>
</feature>
<comment type="subcellular location">
    <subcellularLocation>
        <location evidence="1">Endoplasmic reticulum membrane</location>
        <topology evidence="1">Single-pass type I membrane protein</topology>
    </subcellularLocation>
</comment>
<evidence type="ECO:0000313" key="12">
    <source>
        <dbReference type="Proteomes" id="UP001249851"/>
    </source>
</evidence>
<dbReference type="EMBL" id="JARQWQ010000010">
    <property type="protein sequence ID" value="KAK2569207.1"/>
    <property type="molecule type" value="Genomic_DNA"/>
</dbReference>
<gene>
    <name evidence="11" type="ORF">P5673_006107</name>
</gene>
<feature type="transmembrane region" description="Helical" evidence="9">
    <location>
        <begin position="217"/>
        <end position="241"/>
    </location>
</feature>
<dbReference type="AlphaFoldDB" id="A0AAD9VCQ0"/>
<keyword evidence="5 10" id="KW-0732">Signal</keyword>
<reference evidence="11" key="1">
    <citation type="journal article" date="2023" name="G3 (Bethesda)">
        <title>Whole genome assembly and annotation of the endangered Caribbean coral Acropora cervicornis.</title>
        <authorList>
            <person name="Selwyn J.D."/>
            <person name="Vollmer S.V."/>
        </authorList>
    </citation>
    <scope>NUCLEOTIDE SEQUENCE</scope>
    <source>
        <strain evidence="11">K2</strain>
    </source>
</reference>
<reference evidence="11" key="2">
    <citation type="journal article" date="2023" name="Science">
        <title>Genomic signatures of disease resistance in endangered staghorn corals.</title>
        <authorList>
            <person name="Vollmer S.V."/>
            <person name="Selwyn J.D."/>
            <person name="Despard B.A."/>
            <person name="Roesel C.L."/>
        </authorList>
    </citation>
    <scope>NUCLEOTIDE SEQUENCE</scope>
    <source>
        <strain evidence="11">K2</strain>
    </source>
</reference>
<evidence type="ECO:0000256" key="3">
    <source>
        <dbReference type="ARBA" id="ARBA00020105"/>
    </source>
</evidence>
<sequence>MVDAADRTLLSVVSLFLLIPSKMVSGMEPRGDELVFTIEHCLTEGADASFLLRGTIFVKSLKSLSATFSQREPLSPSELDKLRDLASRNGHYRIRLQPKSGQDNSDVSDGSVTTVVKACALFASQFTETITLSLDNTGHLYGVGLIVPDRGCHLKTLNWDSASLPSYFNTSVSVVLQGTGQLPDTQTYIQKMEREKREKATGKTQDNRSFLAKYVSGIMYIVFSLIFQWMYIVPVVIVMMLSSQPPENQGEGGSQ</sequence>
<dbReference type="CDD" id="cd22209">
    <property type="entry name" value="EMC10"/>
    <property type="match status" value="1"/>
</dbReference>
<evidence type="ECO:0000256" key="7">
    <source>
        <dbReference type="ARBA" id="ARBA00022989"/>
    </source>
</evidence>
<evidence type="ECO:0000256" key="5">
    <source>
        <dbReference type="ARBA" id="ARBA00022729"/>
    </source>
</evidence>
<evidence type="ECO:0000256" key="8">
    <source>
        <dbReference type="ARBA" id="ARBA00023136"/>
    </source>
</evidence>
<proteinExistence type="inferred from homology"/>
<dbReference type="Proteomes" id="UP001249851">
    <property type="component" value="Unassembled WGS sequence"/>
</dbReference>
<evidence type="ECO:0000256" key="9">
    <source>
        <dbReference type="SAM" id="Phobius"/>
    </source>
</evidence>
<keyword evidence="4 9" id="KW-0812">Transmembrane</keyword>
<evidence type="ECO:0000256" key="6">
    <source>
        <dbReference type="ARBA" id="ARBA00022824"/>
    </source>
</evidence>
<organism evidence="11 12">
    <name type="scientific">Acropora cervicornis</name>
    <name type="common">Staghorn coral</name>
    <dbReference type="NCBI Taxonomy" id="6130"/>
    <lineage>
        <taxon>Eukaryota</taxon>
        <taxon>Metazoa</taxon>
        <taxon>Cnidaria</taxon>
        <taxon>Anthozoa</taxon>
        <taxon>Hexacorallia</taxon>
        <taxon>Scleractinia</taxon>
        <taxon>Astrocoeniina</taxon>
        <taxon>Acroporidae</taxon>
        <taxon>Acropora</taxon>
    </lineage>
</organism>
<evidence type="ECO:0000256" key="4">
    <source>
        <dbReference type="ARBA" id="ARBA00022692"/>
    </source>
</evidence>
<keyword evidence="12" id="KW-1185">Reference proteome</keyword>
<dbReference type="PANTHER" id="PTHR21397:SF4">
    <property type="entry name" value="ER MEMBRANE PROTEIN COMPLEX SUBUNIT 10"/>
    <property type="match status" value="1"/>
</dbReference>
<dbReference type="PANTHER" id="PTHR21397">
    <property type="entry name" value="CHROMATIN COMPLEXES SUBUNIT BAP18-RELATED"/>
    <property type="match status" value="1"/>
</dbReference>
<feature type="signal peptide" evidence="10">
    <location>
        <begin position="1"/>
        <end position="26"/>
    </location>
</feature>
<comment type="similarity">
    <text evidence="2">Belongs to the EMC10 family.</text>
</comment>
<keyword evidence="6" id="KW-0256">Endoplasmic reticulum</keyword>
<keyword evidence="8 9" id="KW-0472">Membrane</keyword>
<evidence type="ECO:0000256" key="2">
    <source>
        <dbReference type="ARBA" id="ARBA00007695"/>
    </source>
</evidence>
<evidence type="ECO:0000256" key="10">
    <source>
        <dbReference type="SAM" id="SignalP"/>
    </source>
</evidence>
<accession>A0AAD9VCQ0</accession>
<evidence type="ECO:0000313" key="11">
    <source>
        <dbReference type="EMBL" id="KAK2569207.1"/>
    </source>
</evidence>
<name>A0AAD9VCQ0_ACRCE</name>
<dbReference type="GO" id="GO:0072546">
    <property type="term" value="C:EMC complex"/>
    <property type="evidence" value="ECO:0007669"/>
    <property type="project" value="TreeGrafter"/>
</dbReference>
<protein>
    <recommendedName>
        <fullName evidence="3">ER membrane protein complex subunit 10</fullName>
    </recommendedName>
</protein>
<comment type="caution">
    <text evidence="11">The sequence shown here is derived from an EMBL/GenBank/DDBJ whole genome shotgun (WGS) entry which is preliminary data.</text>
</comment>
<dbReference type="Pfam" id="PF21203">
    <property type="entry name" value="ECM10"/>
    <property type="match status" value="1"/>
</dbReference>
<keyword evidence="7 9" id="KW-1133">Transmembrane helix</keyword>